<feature type="transmembrane region" description="Helical" evidence="9">
    <location>
        <begin position="219"/>
        <end position="239"/>
    </location>
</feature>
<dbReference type="Pfam" id="PF13520">
    <property type="entry name" value="AA_permease_2"/>
    <property type="match status" value="1"/>
</dbReference>
<dbReference type="EMBL" id="VIFX01000006">
    <property type="protein sequence ID" value="TQR87407.1"/>
    <property type="molecule type" value="Genomic_DNA"/>
</dbReference>
<evidence type="ECO:0000256" key="7">
    <source>
        <dbReference type="ARBA" id="ARBA00023136"/>
    </source>
</evidence>
<evidence type="ECO:0000256" key="5">
    <source>
        <dbReference type="ARBA" id="ARBA00022692"/>
    </source>
</evidence>
<keyword evidence="4" id="KW-1003">Cell membrane</keyword>
<feature type="transmembrane region" description="Helical" evidence="9">
    <location>
        <begin position="323"/>
        <end position="343"/>
    </location>
</feature>
<feature type="transmembrane region" description="Helical" evidence="9">
    <location>
        <begin position="180"/>
        <end position="207"/>
    </location>
</feature>
<sequence length="565" mass="59028">MRRLSTSRSASSRRPETSPARGRVSIRLTGSTALVLFRTSVYCSEEACDPGHRRAGTHEHDPARNPARSLGRTRMSAHAPDAADTASADTQSASGATQFKANLGTGRVALLVIACAAPLGSVIGNTPIGFTLGNGAGLPIIFLVAGLVLACFAAGYVAINRAVPGGGGFARYVHAGFGPGAGLGAAYATTLAYGSGTIAITAAAGYFADVIAAGHGLHLPWWLYSIVAMVIVGTLGRYAADLSAKVLLVMIVAEFAMLIVLDILILSHSGLSALPLDVFSPKQVFSGSVGPALMIAFTSFIGIESAVIYANEARNPGKTVPRAIYLCVGVISVFYFLTVWLIVGSVGVDQIVPVTEKAQGDLLFTLSGEQGGTLLTTLMQIFFLTSVLASLVALHNATTRYLQTMGTQGTMPKFLGTLHAKYQGPARASEALSVLTAVLVAVFVILGADPYLGVYTSLGGLFTVGIVAMQGAVAVTVVVFFRKRKDRRLWKTLVAPAIGAIGLLTATGLIIANYSVLTGTEDTLPNLLPWTIPLAFVIGLVVYHRRRDLVVDFDPAPAPTDRAQP</sequence>
<feature type="compositionally biased region" description="Basic and acidic residues" evidence="8">
    <location>
        <begin position="51"/>
        <end position="63"/>
    </location>
</feature>
<evidence type="ECO:0000256" key="8">
    <source>
        <dbReference type="SAM" id="MobiDB-lite"/>
    </source>
</evidence>
<keyword evidence="7 9" id="KW-0472">Membrane</keyword>
<name>A0A544W591_9MYCO</name>
<comment type="function">
    <text evidence="1">Probable amino-acid or metabolite transport protein.</text>
</comment>
<feature type="transmembrane region" description="Helical" evidence="9">
    <location>
        <begin position="108"/>
        <end position="130"/>
    </location>
</feature>
<comment type="subcellular location">
    <subcellularLocation>
        <location evidence="2">Cell membrane</location>
        <topology evidence="2">Multi-pass membrane protein</topology>
    </subcellularLocation>
</comment>
<feature type="transmembrane region" description="Helical" evidence="9">
    <location>
        <begin position="527"/>
        <end position="543"/>
    </location>
</feature>
<feature type="transmembrane region" description="Helical" evidence="9">
    <location>
        <begin position="289"/>
        <end position="311"/>
    </location>
</feature>
<organism evidence="10 11">
    <name type="scientific">Mycolicibacterium hodleri</name>
    <dbReference type="NCBI Taxonomy" id="49897"/>
    <lineage>
        <taxon>Bacteria</taxon>
        <taxon>Bacillati</taxon>
        <taxon>Actinomycetota</taxon>
        <taxon>Actinomycetes</taxon>
        <taxon>Mycobacteriales</taxon>
        <taxon>Mycobacteriaceae</taxon>
        <taxon>Mycolicibacterium</taxon>
    </lineage>
</organism>
<reference evidence="10 11" key="1">
    <citation type="submission" date="2018-10" db="EMBL/GenBank/DDBJ databases">
        <title>Draft genome of Mycobacterium hodleri strain B.</title>
        <authorList>
            <person name="Amande T.J."/>
            <person name="Mcgenity T.J."/>
        </authorList>
    </citation>
    <scope>NUCLEOTIDE SEQUENCE [LARGE SCALE GENOMIC DNA]</scope>
    <source>
        <strain evidence="10 11">B</strain>
    </source>
</reference>
<evidence type="ECO:0000313" key="11">
    <source>
        <dbReference type="Proteomes" id="UP000315759"/>
    </source>
</evidence>
<dbReference type="GO" id="GO:0022857">
    <property type="term" value="F:transmembrane transporter activity"/>
    <property type="evidence" value="ECO:0007669"/>
    <property type="project" value="InterPro"/>
</dbReference>
<evidence type="ECO:0000313" key="10">
    <source>
        <dbReference type="EMBL" id="TQR87407.1"/>
    </source>
</evidence>
<accession>A0A544W591</accession>
<feature type="transmembrane region" description="Helical" evidence="9">
    <location>
        <begin position="136"/>
        <end position="159"/>
    </location>
</feature>
<comment type="similarity">
    <text evidence="3">Belongs to the amino acid-polyamine-organocation (APC) superfamily.</text>
</comment>
<feature type="compositionally biased region" description="Low complexity" evidence="8">
    <location>
        <begin position="1"/>
        <end position="21"/>
    </location>
</feature>
<feature type="transmembrane region" description="Helical" evidence="9">
    <location>
        <begin position="246"/>
        <end position="269"/>
    </location>
</feature>
<evidence type="ECO:0000256" key="3">
    <source>
        <dbReference type="ARBA" id="ARBA00009523"/>
    </source>
</evidence>
<evidence type="ECO:0000256" key="1">
    <source>
        <dbReference type="ARBA" id="ARBA00002249"/>
    </source>
</evidence>
<evidence type="ECO:0000256" key="4">
    <source>
        <dbReference type="ARBA" id="ARBA00022475"/>
    </source>
</evidence>
<feature type="transmembrane region" description="Helical" evidence="9">
    <location>
        <begin position="458"/>
        <end position="481"/>
    </location>
</feature>
<keyword evidence="5 9" id="KW-0812">Transmembrane</keyword>
<keyword evidence="6 9" id="KW-1133">Transmembrane helix</keyword>
<feature type="transmembrane region" description="Helical" evidence="9">
    <location>
        <begin position="493"/>
        <end position="515"/>
    </location>
</feature>
<keyword evidence="11" id="KW-1185">Reference proteome</keyword>
<proteinExistence type="inferred from homology"/>
<dbReference type="InterPro" id="IPR050367">
    <property type="entry name" value="APC_superfamily"/>
</dbReference>
<feature type="compositionally biased region" description="Low complexity" evidence="8">
    <location>
        <begin position="76"/>
        <end position="91"/>
    </location>
</feature>
<dbReference type="AlphaFoldDB" id="A0A544W591"/>
<protein>
    <submittedName>
        <fullName evidence="10">APC family permease</fullName>
    </submittedName>
</protein>
<evidence type="ECO:0000256" key="9">
    <source>
        <dbReference type="SAM" id="Phobius"/>
    </source>
</evidence>
<dbReference type="GO" id="GO:0005886">
    <property type="term" value="C:plasma membrane"/>
    <property type="evidence" value="ECO:0007669"/>
    <property type="project" value="UniProtKB-SubCell"/>
</dbReference>
<dbReference type="InterPro" id="IPR002293">
    <property type="entry name" value="AA/rel_permease1"/>
</dbReference>
<evidence type="ECO:0000256" key="6">
    <source>
        <dbReference type="ARBA" id="ARBA00022989"/>
    </source>
</evidence>
<feature type="transmembrane region" description="Helical" evidence="9">
    <location>
        <begin position="431"/>
        <end position="452"/>
    </location>
</feature>
<dbReference type="PANTHER" id="PTHR42770">
    <property type="entry name" value="AMINO ACID TRANSPORTER-RELATED"/>
    <property type="match status" value="1"/>
</dbReference>
<dbReference type="Gene3D" id="1.20.1740.10">
    <property type="entry name" value="Amino acid/polyamine transporter I"/>
    <property type="match status" value="1"/>
</dbReference>
<dbReference type="PIRSF" id="PIRSF006060">
    <property type="entry name" value="AA_transporter"/>
    <property type="match status" value="1"/>
</dbReference>
<feature type="region of interest" description="Disordered" evidence="8">
    <location>
        <begin position="51"/>
        <end position="91"/>
    </location>
</feature>
<comment type="caution">
    <text evidence="10">The sequence shown here is derived from an EMBL/GenBank/DDBJ whole genome shotgun (WGS) entry which is preliminary data.</text>
</comment>
<gene>
    <name evidence="10" type="ORF">D8S82_06370</name>
</gene>
<feature type="region of interest" description="Disordered" evidence="8">
    <location>
        <begin position="1"/>
        <end position="25"/>
    </location>
</feature>
<evidence type="ECO:0000256" key="2">
    <source>
        <dbReference type="ARBA" id="ARBA00004651"/>
    </source>
</evidence>
<dbReference type="Proteomes" id="UP000315759">
    <property type="component" value="Unassembled WGS sequence"/>
</dbReference>
<feature type="transmembrane region" description="Helical" evidence="9">
    <location>
        <begin position="374"/>
        <end position="394"/>
    </location>
</feature>
<dbReference type="PANTHER" id="PTHR42770:SF16">
    <property type="entry name" value="AMINO ACID PERMEASE"/>
    <property type="match status" value="1"/>
</dbReference>